<evidence type="ECO:0000313" key="2">
    <source>
        <dbReference type="Proteomes" id="UP001064048"/>
    </source>
</evidence>
<gene>
    <name evidence="1" type="ORF">MSG28_012303</name>
</gene>
<comment type="caution">
    <text evidence="1">The sequence shown here is derived from an EMBL/GenBank/DDBJ whole genome shotgun (WGS) entry which is preliminary data.</text>
</comment>
<evidence type="ECO:0000313" key="1">
    <source>
        <dbReference type="EMBL" id="KAI8434190.1"/>
    </source>
</evidence>
<name>A0ACC0KD93_CHOFU</name>
<keyword evidence="2" id="KW-1185">Reference proteome</keyword>
<dbReference type="Proteomes" id="UP001064048">
    <property type="component" value="Chromosome 21"/>
</dbReference>
<protein>
    <submittedName>
        <fullName evidence="1">Uncharacterized protein</fullName>
    </submittedName>
</protein>
<accession>A0ACC0KD93</accession>
<reference evidence="1 2" key="1">
    <citation type="journal article" date="2022" name="Genome Biol. Evol.">
        <title>The Spruce Budworm Genome: Reconstructing the Evolutionary History of Antifreeze Proteins.</title>
        <authorList>
            <person name="Beliveau C."/>
            <person name="Gagne P."/>
            <person name="Picq S."/>
            <person name="Vernygora O."/>
            <person name="Keeling C.I."/>
            <person name="Pinkney K."/>
            <person name="Doucet D."/>
            <person name="Wen F."/>
            <person name="Johnston J.S."/>
            <person name="Maaroufi H."/>
            <person name="Boyle B."/>
            <person name="Laroche J."/>
            <person name="Dewar K."/>
            <person name="Juretic N."/>
            <person name="Blackburn G."/>
            <person name="Nisole A."/>
            <person name="Brunet B."/>
            <person name="Brandao M."/>
            <person name="Lumley L."/>
            <person name="Duan J."/>
            <person name="Quan G."/>
            <person name="Lucarotti C.J."/>
            <person name="Roe A.D."/>
            <person name="Sperling F.A.H."/>
            <person name="Levesque R.C."/>
            <person name="Cusson M."/>
        </authorList>
    </citation>
    <scope>NUCLEOTIDE SEQUENCE [LARGE SCALE GENOMIC DNA]</scope>
    <source>
        <strain evidence="1">Glfc:IPQL:Cfum</strain>
    </source>
</reference>
<proteinExistence type="predicted"/>
<organism evidence="1 2">
    <name type="scientific">Choristoneura fumiferana</name>
    <name type="common">Spruce budworm moth</name>
    <name type="synonym">Archips fumiferana</name>
    <dbReference type="NCBI Taxonomy" id="7141"/>
    <lineage>
        <taxon>Eukaryota</taxon>
        <taxon>Metazoa</taxon>
        <taxon>Ecdysozoa</taxon>
        <taxon>Arthropoda</taxon>
        <taxon>Hexapoda</taxon>
        <taxon>Insecta</taxon>
        <taxon>Pterygota</taxon>
        <taxon>Neoptera</taxon>
        <taxon>Endopterygota</taxon>
        <taxon>Lepidoptera</taxon>
        <taxon>Glossata</taxon>
        <taxon>Ditrysia</taxon>
        <taxon>Tortricoidea</taxon>
        <taxon>Tortricidae</taxon>
        <taxon>Tortricinae</taxon>
        <taxon>Choristoneura</taxon>
    </lineage>
</organism>
<sequence>MKLLIFYIITTYSISHLWAQKIEDDQYSFLPQYQSPGPSVFASDSSLYLPLEPHTAIPYYAMKNTNKLPFQYLPPTGTKAPASFPTSFPMMMSSSIVPNFEDDDEDNEPNNRHVTKRPVPLPQSPLQHNRFNGTQRAINRNEPEKREIRQPFRTVNYEHPIDRIDVKPQHFPMNVGVTSQPPVNQNPTTRRSIISVDTVGHRSDHGPELIKAGSYQNAQYFHAPGVFISSSTTEPAIPIIRLSNEMDLDGSFSYEALGADQTHYVQHSRMENIGTDKEEQVVEGSYSYVGDNGQTYTVHYIADSNGFRATGDHLPVAPPMPEIIQRAVQHNLAEEARKPPHLKSWQDNDTNYEGEGENVQRYPAPPQRNLFTGRNPEAFSYSFSPGNTQNNLVAAASSQTPVRTVEFSKDQTQVKANNGPISPQITFLASQGAHVPSLNSPPQSIARVFTTEKSNMPQLMNYEAAVKEADQENNKALWRWQYGINSNIHNENAHKNTISRSSGDEIMINFNDMTPEQYTSMIHSQLDSNSRNNGQPLQFEEQQPSEITTQKITMKYEANVPSEYQNHVTHINHSELPNQERSKNDNTTNSDYYQNKNQIPSQEISQSYNTPNSEYYQNQNAYHNNDIKTEDQNINSQSTLNEVSPAPMTENYPTQEEWLKSIAKSTPPVIEQAKQIENNEPSYHSSKLLTQHDFIPPSQTVTKSYDYEDNFYESRKIGDVNKNIKYSTVNSSPSPKYSSASTIGHIESEITISTTEQPPLFSTLTNIRFIDFVKPDEIKFRPILTDNIQEHDLRDTTTTTETSVEDILENNIFLKNLVRTKNKESNTKYNNIDVEPEIKHFPKVNAEPKVEKVPKYIQYQTKMLNDIKDYRKKTMDLSDIVNFVAQKNQFESNKVKSRNKPLSYSNTNQNNKMIYIPTYQEQSNEDHENEERNKDNFRTLNHQQQEELRGIIKNYKILQRNNNKIRNEEDRMNQLRRDLSPPPVKMLQSPNLPPLGRAGPSMKSYLPPVFV</sequence>
<dbReference type="EMBL" id="CM046121">
    <property type="protein sequence ID" value="KAI8434190.1"/>
    <property type="molecule type" value="Genomic_DNA"/>
</dbReference>